<organism evidence="1 2">
    <name type="scientific">Agromyces larvae</name>
    <dbReference type="NCBI Taxonomy" id="2929802"/>
    <lineage>
        <taxon>Bacteria</taxon>
        <taxon>Bacillati</taxon>
        <taxon>Actinomycetota</taxon>
        <taxon>Actinomycetes</taxon>
        <taxon>Micrococcales</taxon>
        <taxon>Microbacteriaceae</taxon>
        <taxon>Agromyces</taxon>
    </lineage>
</organism>
<name>A0ABY4C509_9MICO</name>
<proteinExistence type="predicted"/>
<gene>
    <name evidence="1" type="ORF">MTO99_07070</name>
</gene>
<evidence type="ECO:0000313" key="1">
    <source>
        <dbReference type="EMBL" id="UOE45512.1"/>
    </source>
</evidence>
<keyword evidence="2" id="KW-1185">Reference proteome</keyword>
<evidence type="ECO:0000313" key="2">
    <source>
        <dbReference type="Proteomes" id="UP000832097"/>
    </source>
</evidence>
<reference evidence="1 2" key="1">
    <citation type="submission" date="2022-03" db="EMBL/GenBank/DDBJ databases">
        <title>Mucilaginibacter sp. isolated from the gut of Protaetia brevitarsis seulensis larvae.</title>
        <authorList>
            <person name="Won M."/>
            <person name="Kim S.-J."/>
            <person name="Kwon S.-W."/>
        </authorList>
    </citation>
    <scope>NUCLEOTIDE SEQUENCE [LARGE SCALE GENOMIC DNA]</scope>
    <source>
        <strain evidence="1 2">CFWR-12</strain>
    </source>
</reference>
<dbReference type="RefSeq" id="WP_243558111.1">
    <property type="nucleotide sequence ID" value="NZ_CP094528.1"/>
</dbReference>
<accession>A0ABY4C509</accession>
<dbReference type="EMBL" id="CP094528">
    <property type="protein sequence ID" value="UOE45512.1"/>
    <property type="molecule type" value="Genomic_DNA"/>
</dbReference>
<sequence>MGRHVAPSPLAPLERAYEPTHVCELLACGKRAAGIVVCQNCRWTVFCCNACWVQGFVRWPHGPVRLSCGAVGHPFGLFRFEPFRDW</sequence>
<protein>
    <submittedName>
        <fullName evidence="1">Uncharacterized protein</fullName>
    </submittedName>
</protein>
<dbReference type="Proteomes" id="UP000832097">
    <property type="component" value="Chromosome"/>
</dbReference>